<dbReference type="EMBL" id="MU001492">
    <property type="protein sequence ID" value="KAF2452165.1"/>
    <property type="molecule type" value="Genomic_DNA"/>
</dbReference>
<keyword evidence="2" id="KW-1185">Reference proteome</keyword>
<sequence length="156" mass="17129">MTIRGDEGPHEATTTVRCYTAQYLLPRSSCRIYRACTFPTTPTSSPVDASCSSTLLFGRRITCRPSHSIPSPLIALLQVARQLCNGELGCFVACSGNLRYLRGPRMGDTMVDCTRGLLRDCTTVRRTIWQLVKWQVNPGASAAVTSGHSMRAERST</sequence>
<evidence type="ECO:0000313" key="1">
    <source>
        <dbReference type="EMBL" id="KAF2452165.1"/>
    </source>
</evidence>
<dbReference type="Proteomes" id="UP000799764">
    <property type="component" value="Unassembled WGS sequence"/>
</dbReference>
<dbReference type="AlphaFoldDB" id="A0A9P4UJG5"/>
<reference evidence="1" key="1">
    <citation type="journal article" date="2020" name="Stud. Mycol.">
        <title>101 Dothideomycetes genomes: a test case for predicting lifestyles and emergence of pathogens.</title>
        <authorList>
            <person name="Haridas S."/>
            <person name="Albert R."/>
            <person name="Binder M."/>
            <person name="Bloem J."/>
            <person name="Labutti K."/>
            <person name="Salamov A."/>
            <person name="Andreopoulos B."/>
            <person name="Baker S."/>
            <person name="Barry K."/>
            <person name="Bills G."/>
            <person name="Bluhm B."/>
            <person name="Cannon C."/>
            <person name="Castanera R."/>
            <person name="Culley D."/>
            <person name="Daum C."/>
            <person name="Ezra D."/>
            <person name="Gonzalez J."/>
            <person name="Henrissat B."/>
            <person name="Kuo A."/>
            <person name="Liang C."/>
            <person name="Lipzen A."/>
            <person name="Lutzoni F."/>
            <person name="Magnuson J."/>
            <person name="Mondo S."/>
            <person name="Nolan M."/>
            <person name="Ohm R."/>
            <person name="Pangilinan J."/>
            <person name="Park H.-J."/>
            <person name="Ramirez L."/>
            <person name="Alfaro M."/>
            <person name="Sun H."/>
            <person name="Tritt A."/>
            <person name="Yoshinaga Y."/>
            <person name="Zwiers L.-H."/>
            <person name="Turgeon B."/>
            <person name="Goodwin S."/>
            <person name="Spatafora J."/>
            <person name="Crous P."/>
            <person name="Grigoriev I."/>
        </authorList>
    </citation>
    <scope>NUCLEOTIDE SEQUENCE</scope>
    <source>
        <strain evidence="1">CBS 690.94</strain>
    </source>
</reference>
<gene>
    <name evidence="1" type="ORF">P171DRAFT_426546</name>
</gene>
<name>A0A9P4UJG5_9PLEO</name>
<organism evidence="1 2">
    <name type="scientific">Karstenula rhodostoma CBS 690.94</name>
    <dbReference type="NCBI Taxonomy" id="1392251"/>
    <lineage>
        <taxon>Eukaryota</taxon>
        <taxon>Fungi</taxon>
        <taxon>Dikarya</taxon>
        <taxon>Ascomycota</taxon>
        <taxon>Pezizomycotina</taxon>
        <taxon>Dothideomycetes</taxon>
        <taxon>Pleosporomycetidae</taxon>
        <taxon>Pleosporales</taxon>
        <taxon>Massarineae</taxon>
        <taxon>Didymosphaeriaceae</taxon>
        <taxon>Karstenula</taxon>
    </lineage>
</organism>
<proteinExistence type="predicted"/>
<accession>A0A9P4UJG5</accession>
<protein>
    <submittedName>
        <fullName evidence="1">Uncharacterized protein</fullName>
    </submittedName>
</protein>
<comment type="caution">
    <text evidence="1">The sequence shown here is derived from an EMBL/GenBank/DDBJ whole genome shotgun (WGS) entry which is preliminary data.</text>
</comment>
<evidence type="ECO:0000313" key="2">
    <source>
        <dbReference type="Proteomes" id="UP000799764"/>
    </source>
</evidence>